<dbReference type="PANTHER" id="PTHR28588:SF1">
    <property type="entry name" value="HAUS AUGMIN-LIKE COMPLEX SUBUNIT 5"/>
    <property type="match status" value="1"/>
</dbReference>
<dbReference type="Pfam" id="PF14817">
    <property type="entry name" value="HAUS5"/>
    <property type="match status" value="1"/>
</dbReference>
<dbReference type="Ensembl" id="ENSHCOT00000003402.1">
    <property type="protein sequence ID" value="ENSHCOP00000006595.1"/>
    <property type="gene ID" value="ENSHCOG00000008421.1"/>
</dbReference>
<evidence type="ECO:0000313" key="1">
    <source>
        <dbReference type="Ensembl" id="ENSHCOP00000006595.1"/>
    </source>
</evidence>
<dbReference type="PANTHER" id="PTHR28588">
    <property type="entry name" value="HAUS AUGMIN-LIKE COMPLEX SUBUNIT 5"/>
    <property type="match status" value="1"/>
</dbReference>
<keyword evidence="2" id="KW-1185">Reference proteome</keyword>
<sequence length="84" mass="9805">MADKHLVQDLKLWATEEFNFPPESLPLCAGRGRSIWKYIINHVFQQRFVLKIIPSSWLSIHRLQSPTFSSLCQNMAFPLYRVSA</sequence>
<evidence type="ECO:0000313" key="2">
    <source>
        <dbReference type="Proteomes" id="UP000264820"/>
    </source>
</evidence>
<name>A0A3Q2XPD8_HIPCM</name>
<dbReference type="GO" id="GO:0007098">
    <property type="term" value="P:centrosome cycle"/>
    <property type="evidence" value="ECO:0007669"/>
    <property type="project" value="TreeGrafter"/>
</dbReference>
<dbReference type="GO" id="GO:0051225">
    <property type="term" value="P:spindle assembly"/>
    <property type="evidence" value="ECO:0007669"/>
    <property type="project" value="InterPro"/>
</dbReference>
<dbReference type="InterPro" id="IPR029131">
    <property type="entry name" value="HAUS5"/>
</dbReference>
<dbReference type="GO" id="GO:0070652">
    <property type="term" value="C:HAUS complex"/>
    <property type="evidence" value="ECO:0007669"/>
    <property type="project" value="InterPro"/>
</dbReference>
<organism evidence="1 2">
    <name type="scientific">Hippocampus comes</name>
    <name type="common">Tiger tail seahorse</name>
    <dbReference type="NCBI Taxonomy" id="109280"/>
    <lineage>
        <taxon>Eukaryota</taxon>
        <taxon>Metazoa</taxon>
        <taxon>Chordata</taxon>
        <taxon>Craniata</taxon>
        <taxon>Vertebrata</taxon>
        <taxon>Euteleostomi</taxon>
        <taxon>Actinopterygii</taxon>
        <taxon>Neopterygii</taxon>
        <taxon>Teleostei</taxon>
        <taxon>Neoteleostei</taxon>
        <taxon>Acanthomorphata</taxon>
        <taxon>Syngnathiaria</taxon>
        <taxon>Syngnathiformes</taxon>
        <taxon>Syngnathoidei</taxon>
        <taxon>Syngnathidae</taxon>
        <taxon>Hippocampus</taxon>
    </lineage>
</organism>
<accession>A0A3Q2XPD8</accession>
<dbReference type="GeneTree" id="ENSGT01140000283495"/>
<reference evidence="1" key="2">
    <citation type="submission" date="2025-09" db="UniProtKB">
        <authorList>
            <consortium name="Ensembl"/>
        </authorList>
    </citation>
    <scope>IDENTIFICATION</scope>
</reference>
<proteinExistence type="predicted"/>
<reference evidence="1" key="1">
    <citation type="submission" date="2025-08" db="UniProtKB">
        <authorList>
            <consortium name="Ensembl"/>
        </authorList>
    </citation>
    <scope>IDENTIFICATION</scope>
</reference>
<dbReference type="GO" id="GO:0005813">
    <property type="term" value="C:centrosome"/>
    <property type="evidence" value="ECO:0007669"/>
    <property type="project" value="TreeGrafter"/>
</dbReference>
<dbReference type="Proteomes" id="UP000264820">
    <property type="component" value="Unplaced"/>
</dbReference>
<dbReference type="STRING" id="109280.ENSHCOP00000006595"/>
<protein>
    <submittedName>
        <fullName evidence="1">Uncharacterized protein</fullName>
    </submittedName>
</protein>
<dbReference type="AlphaFoldDB" id="A0A3Q2XPD8"/>